<protein>
    <submittedName>
        <fullName evidence="3">Putative regulatory protein, FmdB family</fullName>
    </submittedName>
</protein>
<dbReference type="SMART" id="SM00834">
    <property type="entry name" value="CxxC_CXXC_SSSS"/>
    <property type="match status" value="1"/>
</dbReference>
<evidence type="ECO:0000313" key="3">
    <source>
        <dbReference type="EMBL" id="SFG69542.1"/>
    </source>
</evidence>
<dbReference type="OrthoDB" id="9813321at2"/>
<gene>
    <name evidence="3" type="ORF">SAMN05192565_108107</name>
</gene>
<reference evidence="4" key="1">
    <citation type="submission" date="2016-10" db="EMBL/GenBank/DDBJ databases">
        <authorList>
            <person name="Varghese N."/>
            <person name="Submissions S."/>
        </authorList>
    </citation>
    <scope>NUCLEOTIDE SEQUENCE [LARGE SCALE GENOMIC DNA]</scope>
    <source>
        <strain evidence="4">Gh-105</strain>
    </source>
</reference>
<feature type="domain" description="Putative regulatory protein FmdB zinc ribbon" evidence="2">
    <location>
        <begin position="1"/>
        <end position="41"/>
    </location>
</feature>
<keyword evidence="4" id="KW-1185">Reference proteome</keyword>
<dbReference type="InterPro" id="IPR013429">
    <property type="entry name" value="Regulatory_FmdB_Zinc_ribbon"/>
</dbReference>
<dbReference type="RefSeq" id="WP_091971103.1">
    <property type="nucleotide sequence ID" value="NZ_FOPM01000008.1"/>
</dbReference>
<sequence>MPVYDYACEACGPFTVLRPMAQFQDPHDCPDCGAECGRAFLTAPNLASMDAGRRKAYATNERSQHAPRRSSGHGAGCGCCSGAKAKTTQPAAKSFPNARPWMISH</sequence>
<accession>A0A1I2TXD6</accession>
<dbReference type="NCBIfam" id="TIGR02605">
    <property type="entry name" value="CxxC_CxxC_SSSS"/>
    <property type="match status" value="1"/>
</dbReference>
<dbReference type="AlphaFoldDB" id="A0A1I2TXD6"/>
<dbReference type="Proteomes" id="UP000199229">
    <property type="component" value="Unassembled WGS sequence"/>
</dbReference>
<dbReference type="STRING" id="582675.SAMN05192565_108107"/>
<evidence type="ECO:0000256" key="1">
    <source>
        <dbReference type="SAM" id="MobiDB-lite"/>
    </source>
</evidence>
<name>A0A1I2TXD6_9HYPH</name>
<evidence type="ECO:0000313" key="4">
    <source>
        <dbReference type="Proteomes" id="UP000199229"/>
    </source>
</evidence>
<dbReference type="EMBL" id="FOPM01000008">
    <property type="protein sequence ID" value="SFG69542.1"/>
    <property type="molecule type" value="Genomic_DNA"/>
</dbReference>
<feature type="region of interest" description="Disordered" evidence="1">
    <location>
        <begin position="54"/>
        <end position="105"/>
    </location>
</feature>
<dbReference type="Pfam" id="PF09723">
    <property type="entry name" value="Zn_ribbon_8"/>
    <property type="match status" value="1"/>
</dbReference>
<organism evidence="3 4">
    <name type="scientific">Methylobacterium gossipiicola</name>
    <dbReference type="NCBI Taxonomy" id="582675"/>
    <lineage>
        <taxon>Bacteria</taxon>
        <taxon>Pseudomonadati</taxon>
        <taxon>Pseudomonadota</taxon>
        <taxon>Alphaproteobacteria</taxon>
        <taxon>Hyphomicrobiales</taxon>
        <taxon>Methylobacteriaceae</taxon>
        <taxon>Methylobacterium</taxon>
    </lineage>
</organism>
<evidence type="ECO:0000259" key="2">
    <source>
        <dbReference type="SMART" id="SM00834"/>
    </source>
</evidence>
<proteinExistence type="predicted"/>